<sequence length="59" mass="6791">MEDFLGEDLELYTLEKGVATLDTAKEIDFQVGFVDNMLMTKLLAYFATQQLMDVIKKRV</sequence>
<keyword evidence="2" id="KW-1185">Reference proteome</keyword>
<reference evidence="2" key="1">
    <citation type="journal article" date="2019" name="Plant Biotechnol. J.">
        <title>Genome sequencing of the Australian wild diploid species Gossypium australe highlights disease resistance and delayed gland morphogenesis.</title>
        <authorList>
            <person name="Cai Y."/>
            <person name="Cai X."/>
            <person name="Wang Q."/>
            <person name="Wang P."/>
            <person name="Zhang Y."/>
            <person name="Cai C."/>
            <person name="Xu Y."/>
            <person name="Wang K."/>
            <person name="Zhou Z."/>
            <person name="Wang C."/>
            <person name="Geng S."/>
            <person name="Li B."/>
            <person name="Dong Q."/>
            <person name="Hou Y."/>
            <person name="Wang H."/>
            <person name="Ai P."/>
            <person name="Liu Z."/>
            <person name="Yi F."/>
            <person name="Sun M."/>
            <person name="An G."/>
            <person name="Cheng J."/>
            <person name="Zhang Y."/>
            <person name="Shi Q."/>
            <person name="Xie Y."/>
            <person name="Shi X."/>
            <person name="Chang Y."/>
            <person name="Huang F."/>
            <person name="Chen Y."/>
            <person name="Hong S."/>
            <person name="Mi L."/>
            <person name="Sun Q."/>
            <person name="Zhang L."/>
            <person name="Zhou B."/>
            <person name="Peng R."/>
            <person name="Zhang X."/>
            <person name="Liu F."/>
        </authorList>
    </citation>
    <scope>NUCLEOTIDE SEQUENCE [LARGE SCALE GENOMIC DNA]</scope>
    <source>
        <strain evidence="2">cv. PA1801</strain>
    </source>
</reference>
<proteinExistence type="predicted"/>
<evidence type="ECO:0000313" key="2">
    <source>
        <dbReference type="Proteomes" id="UP000325315"/>
    </source>
</evidence>
<dbReference type="EMBL" id="SMMG02000005">
    <property type="protein sequence ID" value="KAA3471985.1"/>
    <property type="molecule type" value="Genomic_DNA"/>
</dbReference>
<protein>
    <submittedName>
        <fullName evidence="1">Ribosome biogenesis protein RLP24-like</fullName>
    </submittedName>
</protein>
<evidence type="ECO:0000313" key="1">
    <source>
        <dbReference type="EMBL" id="KAA3471985.1"/>
    </source>
</evidence>
<comment type="caution">
    <text evidence="1">The sequence shown here is derived from an EMBL/GenBank/DDBJ whole genome shotgun (WGS) entry which is preliminary data.</text>
</comment>
<accession>A0A5B6VSP4</accession>
<dbReference type="AlphaFoldDB" id="A0A5B6VSP4"/>
<organism evidence="1 2">
    <name type="scientific">Gossypium australe</name>
    <dbReference type="NCBI Taxonomy" id="47621"/>
    <lineage>
        <taxon>Eukaryota</taxon>
        <taxon>Viridiplantae</taxon>
        <taxon>Streptophyta</taxon>
        <taxon>Embryophyta</taxon>
        <taxon>Tracheophyta</taxon>
        <taxon>Spermatophyta</taxon>
        <taxon>Magnoliopsida</taxon>
        <taxon>eudicotyledons</taxon>
        <taxon>Gunneridae</taxon>
        <taxon>Pentapetalae</taxon>
        <taxon>rosids</taxon>
        <taxon>malvids</taxon>
        <taxon>Malvales</taxon>
        <taxon>Malvaceae</taxon>
        <taxon>Malvoideae</taxon>
        <taxon>Gossypium</taxon>
    </lineage>
</organism>
<dbReference type="Proteomes" id="UP000325315">
    <property type="component" value="Unassembled WGS sequence"/>
</dbReference>
<name>A0A5B6VSP4_9ROSI</name>
<gene>
    <name evidence="1" type="ORF">EPI10_022499</name>
</gene>